<comment type="caution">
    <text evidence="3">The sequence shown here is derived from an EMBL/GenBank/DDBJ whole genome shotgun (WGS) entry which is preliminary data.</text>
</comment>
<gene>
    <name evidence="3" type="ORF">DVH29_14975</name>
</gene>
<keyword evidence="1" id="KW-0059">Arsenical resistance</keyword>
<dbReference type="GO" id="GO:0046685">
    <property type="term" value="P:response to arsenic-containing substance"/>
    <property type="evidence" value="ECO:0007669"/>
    <property type="project" value="UniProtKB-KW"/>
</dbReference>
<dbReference type="InterPro" id="IPR008321">
    <property type="entry name" value="UCP032146"/>
</dbReference>
<dbReference type="SMART" id="SM00226">
    <property type="entry name" value="LMWPc"/>
    <property type="match status" value="1"/>
</dbReference>
<evidence type="ECO:0000259" key="2">
    <source>
        <dbReference type="SMART" id="SM00226"/>
    </source>
</evidence>
<reference evidence="4" key="1">
    <citation type="submission" date="2018-07" db="EMBL/GenBank/DDBJ databases">
        <authorList>
            <person name="Liu B.-T."/>
            <person name="Du Z."/>
        </authorList>
    </citation>
    <scope>NUCLEOTIDE SEQUENCE [LARGE SCALE GENOMIC DNA]</scope>
    <source>
        <strain evidence="4">XYN52</strain>
    </source>
</reference>
<organism evidence="3 4">
    <name type="scientific">Pelagibacterium lacus</name>
    <dbReference type="NCBI Taxonomy" id="2282655"/>
    <lineage>
        <taxon>Bacteria</taxon>
        <taxon>Pseudomonadati</taxon>
        <taxon>Pseudomonadota</taxon>
        <taxon>Alphaproteobacteria</taxon>
        <taxon>Hyphomicrobiales</taxon>
        <taxon>Devosiaceae</taxon>
        <taxon>Pelagibacterium</taxon>
    </lineage>
</organism>
<keyword evidence="4" id="KW-1185">Reference proteome</keyword>
<accession>A0A369VZM9</accession>
<dbReference type="OrthoDB" id="9798434at2"/>
<evidence type="ECO:0000313" key="3">
    <source>
        <dbReference type="EMBL" id="RDE07768.1"/>
    </source>
</evidence>
<feature type="domain" description="Phosphotyrosine protein phosphatase I" evidence="2">
    <location>
        <begin position="176"/>
        <end position="310"/>
    </location>
</feature>
<dbReference type="Pfam" id="PF06793">
    <property type="entry name" value="UPF0262"/>
    <property type="match status" value="1"/>
</dbReference>
<dbReference type="SUPFAM" id="SSF52788">
    <property type="entry name" value="Phosphotyrosine protein phosphatases I"/>
    <property type="match status" value="1"/>
</dbReference>
<dbReference type="AlphaFoldDB" id="A0A369VZM9"/>
<dbReference type="CDD" id="cd16345">
    <property type="entry name" value="LMWP_ArsC"/>
    <property type="match status" value="1"/>
</dbReference>
<dbReference type="Pfam" id="PF01451">
    <property type="entry name" value="LMWPc"/>
    <property type="match status" value="1"/>
</dbReference>
<dbReference type="NCBIfam" id="NF002769">
    <property type="entry name" value="PRK02853.1"/>
    <property type="match status" value="1"/>
</dbReference>
<evidence type="ECO:0000313" key="4">
    <source>
        <dbReference type="Proteomes" id="UP000253759"/>
    </source>
</evidence>
<proteinExistence type="predicted"/>
<name>A0A369VZM9_9HYPH</name>
<protein>
    <recommendedName>
        <fullName evidence="2">Phosphotyrosine protein phosphatase I domain-containing protein</fullName>
    </recommendedName>
</protein>
<evidence type="ECO:0000256" key="1">
    <source>
        <dbReference type="ARBA" id="ARBA00022849"/>
    </source>
</evidence>
<dbReference type="InterPro" id="IPR036196">
    <property type="entry name" value="Ptyr_pPase_sf"/>
</dbReference>
<dbReference type="PANTHER" id="PTHR43428">
    <property type="entry name" value="ARSENATE REDUCTASE"/>
    <property type="match status" value="1"/>
</dbReference>
<sequence length="319" mass="36191">MDKRPFDPKTDRIVTVTLDPNTITSVDPDEVHEWRIASYDLIDTNRFYPARVTAKGPYALHLSIVHNHIVLDVRHPETFKPIAAHYLSLTPFRGLIRDYFRIRESYYEAIRSASTHQIEAVDMGRRGLHNQAAELLIQRLDNKLVIDLETARRLFTLICAVQPYATRVTEEESQLPTILFVCSMNSVRSPIAAAMARRHFPGRLIARSAGVRSGKVDHFVHQVMEEIGVDMSVHTPHTMDELMASNFDIIITLADDARRAVAERGLHADVMEHWDLEDPSEVEGTRETALAAYRSLRDQLDRRLAQGLPALLEAVENGV</sequence>
<dbReference type="Gene3D" id="3.40.50.2300">
    <property type="match status" value="1"/>
</dbReference>
<dbReference type="InterPro" id="IPR023485">
    <property type="entry name" value="Ptyr_pPase"/>
</dbReference>
<dbReference type="Proteomes" id="UP000253759">
    <property type="component" value="Unassembled WGS sequence"/>
</dbReference>
<dbReference type="PANTHER" id="PTHR43428:SF1">
    <property type="entry name" value="ARSENATE REDUCTASE"/>
    <property type="match status" value="1"/>
</dbReference>
<dbReference type="EMBL" id="QQNH01000036">
    <property type="protein sequence ID" value="RDE07768.1"/>
    <property type="molecule type" value="Genomic_DNA"/>
</dbReference>